<comment type="cofactor">
    <cofactor evidence="13">
        <name>Mn(2+)</name>
        <dbReference type="ChEBI" id="CHEBI:29035"/>
    </cofactor>
    <cofactor evidence="13">
        <name>Co(2+)</name>
        <dbReference type="ChEBI" id="CHEBI:48828"/>
    </cofactor>
    <text evidence="13">Divalent metal cations. Mn(2+) or Co(2+).</text>
</comment>
<keyword evidence="5" id="KW-0812">Transmembrane</keyword>
<dbReference type="Pfam" id="PF01963">
    <property type="entry name" value="TraB_PrgY_gumN"/>
    <property type="match status" value="2"/>
</dbReference>
<dbReference type="PANTHER" id="PTHR31120">
    <property type="entry name" value="METALLOPROTEASE TIKI"/>
    <property type="match status" value="1"/>
</dbReference>
<evidence type="ECO:0000256" key="14">
    <source>
        <dbReference type="SAM" id="MobiDB-lite"/>
    </source>
</evidence>
<name>A0A4E0RDI4_FASHE</name>
<evidence type="ECO:0000256" key="5">
    <source>
        <dbReference type="ARBA" id="ARBA00022692"/>
    </source>
</evidence>
<gene>
    <name evidence="16" type="ORF">D915_002270</name>
</gene>
<feature type="region of interest" description="Disordered" evidence="14">
    <location>
        <begin position="405"/>
        <end position="429"/>
    </location>
</feature>
<keyword evidence="4 13" id="KW-0645">Protease</keyword>
<comment type="similarity">
    <text evidence="3 13">Belongs to the TIKI family.</text>
</comment>
<evidence type="ECO:0000256" key="4">
    <source>
        <dbReference type="ARBA" id="ARBA00022670"/>
    </source>
</evidence>
<sequence length="685" mass="78163">MYPSIWGIFCLALLSTSINVLRTQCWPIQTAWESTISVDNRRAVSRFRRDASVKMRPPFTVTERDKLDTLSSPLDIDPLVWNPSMCLNDSGRPSSTFLWRISTQPPSYLFGTLHVAYVHVWSQIAPEVKEAFSKADRVYFELDLTNDQTLTELRQCQMLPRNTQLTDILPAQLVIRLERYLADFQQHLPQWTHPDRLGYTHILYETMIKDWQQKRPIWLLLLINSLNRGELNDRGVPVLDLYLAQEARRLGKVRGAVEQVEDQCNPLNEVKNNQVAVALELTLNRLESTSRPPVKQTESGGQHETRKPQTLESEAQVQSPPISARENPVNPDNFGIGVSGHSGVTQFSSIPAGNNQNEQTKYQRHTEWFTNPVQQLVQQYNCGDLTSVLPGAPVSPVASVTVSKSVVENSQQQQQKQKQPNRTWQHPGQGLKVEGSEMFNLLPRGNQTAYSHGTSKERGQVISDSSLLLELEGYLNDELIFKRNARMAQNIIDHLNLAEKQQQRAFFALGAAHFMGKRDTVIDHLIRAGYQITPIPRDTTTIEAVADFQSKTVHKFSGTPVSRNRRKQEDDKELLSEYDVPEFKPRYVKFENNWIKIEDFKPNTYPNRLHRPSTQVTGPKLDSQNDQTSNDFPHLNAASMTEGIVTDEPSKNVSRNYAMHSSLTKPFIDMIFLFVVYFRILICCI</sequence>
<comment type="cofactor">
    <cofactor evidence="1">
        <name>Co(2+)</name>
        <dbReference type="ChEBI" id="CHEBI:48828"/>
    </cofactor>
</comment>
<keyword evidence="7 13" id="KW-0732">Signal</keyword>
<evidence type="ECO:0000256" key="10">
    <source>
        <dbReference type="ARBA" id="ARBA00023049"/>
    </source>
</evidence>
<protein>
    <recommendedName>
        <fullName evidence="13">Metalloprotease TIKI homolog</fullName>
        <ecNumber evidence="13">3.4.-.-</ecNumber>
    </recommendedName>
</protein>
<evidence type="ECO:0000256" key="3">
    <source>
        <dbReference type="ARBA" id="ARBA00008261"/>
    </source>
</evidence>
<proteinExistence type="inferred from homology"/>
<comment type="subcellular location">
    <subcellularLocation>
        <location evidence="13">Cell membrane</location>
        <topology evidence="13">Single-pass type I membrane protein</topology>
    </subcellularLocation>
    <subcellularLocation>
        <location evidence="2">Membrane</location>
        <topology evidence="2">Single-pass type I membrane protein</topology>
    </subcellularLocation>
</comment>
<evidence type="ECO:0000313" key="17">
    <source>
        <dbReference type="Proteomes" id="UP000230066"/>
    </source>
</evidence>
<dbReference type="GO" id="GO:0004222">
    <property type="term" value="F:metalloendopeptidase activity"/>
    <property type="evidence" value="ECO:0007669"/>
    <property type="project" value="UniProtKB-UniRule"/>
</dbReference>
<feature type="compositionally biased region" description="Polar residues" evidence="14">
    <location>
        <begin position="287"/>
        <end position="300"/>
    </location>
</feature>
<feature type="region of interest" description="Disordered" evidence="14">
    <location>
        <begin position="287"/>
        <end position="362"/>
    </location>
</feature>
<feature type="compositionally biased region" description="Polar residues" evidence="14">
    <location>
        <begin position="310"/>
        <end position="321"/>
    </location>
</feature>
<organism evidence="16 17">
    <name type="scientific">Fasciola hepatica</name>
    <name type="common">Liver fluke</name>
    <dbReference type="NCBI Taxonomy" id="6192"/>
    <lineage>
        <taxon>Eukaryota</taxon>
        <taxon>Metazoa</taxon>
        <taxon>Spiralia</taxon>
        <taxon>Lophotrochozoa</taxon>
        <taxon>Platyhelminthes</taxon>
        <taxon>Trematoda</taxon>
        <taxon>Digenea</taxon>
        <taxon>Plagiorchiida</taxon>
        <taxon>Echinostomata</taxon>
        <taxon>Echinostomatoidea</taxon>
        <taxon>Fasciolidae</taxon>
        <taxon>Fasciola</taxon>
    </lineage>
</organism>
<evidence type="ECO:0000256" key="1">
    <source>
        <dbReference type="ARBA" id="ARBA00001941"/>
    </source>
</evidence>
<keyword evidence="13" id="KW-1003">Cell membrane</keyword>
<feature type="compositionally biased region" description="Low complexity" evidence="14">
    <location>
        <begin position="405"/>
        <end position="418"/>
    </location>
</feature>
<dbReference type="GO" id="GO:0005886">
    <property type="term" value="C:plasma membrane"/>
    <property type="evidence" value="ECO:0007669"/>
    <property type="project" value="UniProtKB-SubCell"/>
</dbReference>
<accession>A0A4E0RDI4</accession>
<keyword evidence="13" id="KW-0879">Wnt signaling pathway</keyword>
<keyword evidence="9" id="KW-1133">Transmembrane helix</keyword>
<evidence type="ECO:0000256" key="8">
    <source>
        <dbReference type="ARBA" id="ARBA00022801"/>
    </source>
</evidence>
<evidence type="ECO:0000256" key="9">
    <source>
        <dbReference type="ARBA" id="ARBA00022989"/>
    </source>
</evidence>
<keyword evidence="6 13" id="KW-0479">Metal-binding</keyword>
<feature type="compositionally biased region" description="Polar residues" evidence="14">
    <location>
        <begin position="612"/>
        <end position="631"/>
    </location>
</feature>
<dbReference type="CDD" id="cd14789">
    <property type="entry name" value="Tiki"/>
    <property type="match status" value="1"/>
</dbReference>
<evidence type="ECO:0000256" key="12">
    <source>
        <dbReference type="ARBA" id="ARBA00023180"/>
    </source>
</evidence>
<dbReference type="Proteomes" id="UP000230066">
    <property type="component" value="Unassembled WGS sequence"/>
</dbReference>
<keyword evidence="10 13" id="KW-0482">Metalloprotease</keyword>
<keyword evidence="11" id="KW-0472">Membrane</keyword>
<dbReference type="InterPro" id="IPR002816">
    <property type="entry name" value="TraB/PrgY/GumN_fam"/>
</dbReference>
<dbReference type="EMBL" id="JXXN02000599">
    <property type="protein sequence ID" value="THD26879.1"/>
    <property type="molecule type" value="Genomic_DNA"/>
</dbReference>
<feature type="compositionally biased region" description="Polar residues" evidence="14">
    <location>
        <begin position="342"/>
        <end position="360"/>
    </location>
</feature>
<dbReference type="EC" id="3.4.-.-" evidence="13"/>
<dbReference type="GO" id="GO:0030178">
    <property type="term" value="P:negative regulation of Wnt signaling pathway"/>
    <property type="evidence" value="ECO:0007669"/>
    <property type="project" value="UniProtKB-UniRule"/>
</dbReference>
<keyword evidence="17" id="KW-1185">Reference proteome</keyword>
<dbReference type="AlphaFoldDB" id="A0A4E0RDI4"/>
<evidence type="ECO:0000256" key="2">
    <source>
        <dbReference type="ARBA" id="ARBA00004479"/>
    </source>
</evidence>
<keyword evidence="12" id="KW-0325">Glycoprotein</keyword>
<evidence type="ECO:0000313" key="16">
    <source>
        <dbReference type="EMBL" id="THD26879.1"/>
    </source>
</evidence>
<comment type="function">
    <text evidence="13">Metalloprotease that acts as a negative regulator of the Wnt signaling pathway.</text>
</comment>
<evidence type="ECO:0000256" key="7">
    <source>
        <dbReference type="ARBA" id="ARBA00022729"/>
    </source>
</evidence>
<dbReference type="GO" id="GO:0016055">
    <property type="term" value="P:Wnt signaling pathway"/>
    <property type="evidence" value="ECO:0007669"/>
    <property type="project" value="UniProtKB-KW"/>
</dbReference>
<keyword evidence="8 13" id="KW-0378">Hydrolase</keyword>
<evidence type="ECO:0000256" key="6">
    <source>
        <dbReference type="ARBA" id="ARBA00022723"/>
    </source>
</evidence>
<dbReference type="GO" id="GO:0006508">
    <property type="term" value="P:proteolysis"/>
    <property type="evidence" value="ECO:0007669"/>
    <property type="project" value="UniProtKB-KW"/>
</dbReference>
<evidence type="ECO:0000256" key="13">
    <source>
        <dbReference type="RuleBase" id="RU369069"/>
    </source>
</evidence>
<evidence type="ECO:0000256" key="15">
    <source>
        <dbReference type="SAM" id="SignalP"/>
    </source>
</evidence>
<comment type="caution">
    <text evidence="16">The sequence shown here is derived from an EMBL/GenBank/DDBJ whole genome shotgun (WGS) entry which is preliminary data.</text>
</comment>
<feature type="region of interest" description="Disordered" evidence="14">
    <location>
        <begin position="606"/>
        <end position="634"/>
    </location>
</feature>
<reference evidence="16" key="1">
    <citation type="submission" date="2019-03" db="EMBL/GenBank/DDBJ databases">
        <title>Improved annotation for the trematode Fasciola hepatica.</title>
        <authorList>
            <person name="Choi Y.-J."/>
            <person name="Martin J."/>
            <person name="Mitreva M."/>
        </authorList>
    </citation>
    <scope>NUCLEOTIDE SEQUENCE [LARGE SCALE GENOMIC DNA]</scope>
</reference>
<feature type="signal peptide" evidence="15">
    <location>
        <begin position="1"/>
        <end position="25"/>
    </location>
</feature>
<dbReference type="PANTHER" id="PTHR31120:SF6">
    <property type="entry name" value="METALLOPROTEASE TIKI HOMOLOG"/>
    <property type="match status" value="1"/>
</dbReference>
<evidence type="ECO:0000256" key="11">
    <source>
        <dbReference type="ARBA" id="ARBA00023136"/>
    </source>
</evidence>
<dbReference type="GO" id="GO:0046872">
    <property type="term" value="F:metal ion binding"/>
    <property type="evidence" value="ECO:0007669"/>
    <property type="project" value="UniProtKB-UniRule"/>
</dbReference>
<dbReference type="InterPro" id="IPR040230">
    <property type="entry name" value="TIKI1/2-like"/>
</dbReference>
<feature type="chain" id="PRO_5020039254" description="Metalloprotease TIKI homolog" evidence="15">
    <location>
        <begin position="26"/>
        <end position="685"/>
    </location>
</feature>